<dbReference type="Proteomes" id="UP001305414">
    <property type="component" value="Unassembled WGS sequence"/>
</dbReference>
<proteinExistence type="predicted"/>
<organism evidence="1 2">
    <name type="scientific">Xylaria bambusicola</name>
    <dbReference type="NCBI Taxonomy" id="326684"/>
    <lineage>
        <taxon>Eukaryota</taxon>
        <taxon>Fungi</taxon>
        <taxon>Dikarya</taxon>
        <taxon>Ascomycota</taxon>
        <taxon>Pezizomycotina</taxon>
        <taxon>Sordariomycetes</taxon>
        <taxon>Xylariomycetidae</taxon>
        <taxon>Xylariales</taxon>
        <taxon>Xylariaceae</taxon>
        <taxon>Xylaria</taxon>
    </lineage>
</organism>
<gene>
    <name evidence="1" type="ORF">RRF57_000766</name>
</gene>
<evidence type="ECO:0000313" key="1">
    <source>
        <dbReference type="EMBL" id="KAK5625050.1"/>
    </source>
</evidence>
<accession>A0AAN7U416</accession>
<comment type="caution">
    <text evidence="1">The sequence shown here is derived from an EMBL/GenBank/DDBJ whole genome shotgun (WGS) entry which is preliminary data.</text>
</comment>
<evidence type="ECO:0000313" key="2">
    <source>
        <dbReference type="Proteomes" id="UP001305414"/>
    </source>
</evidence>
<name>A0AAN7U416_9PEZI</name>
<keyword evidence="2" id="KW-1185">Reference proteome</keyword>
<reference evidence="1 2" key="1">
    <citation type="submission" date="2023-10" db="EMBL/GenBank/DDBJ databases">
        <title>Draft genome sequence of Xylaria bambusicola isolate GMP-LS, the root and basal stem rot pathogen of sugarcane in Indonesia.</title>
        <authorList>
            <person name="Selvaraj P."/>
            <person name="Muralishankar V."/>
            <person name="Muruganantham S."/>
            <person name="Sp S."/>
            <person name="Haryani S."/>
            <person name="Lau K.J.X."/>
            <person name="Naqvi N.I."/>
        </authorList>
    </citation>
    <scope>NUCLEOTIDE SEQUENCE [LARGE SCALE GENOMIC DNA]</scope>
    <source>
        <strain evidence="1">GMP-LS</strain>
    </source>
</reference>
<protein>
    <submittedName>
        <fullName evidence="1">Uncharacterized protein</fullName>
    </submittedName>
</protein>
<dbReference type="EMBL" id="JAWHQM010000002">
    <property type="protein sequence ID" value="KAK5625050.1"/>
    <property type="molecule type" value="Genomic_DNA"/>
</dbReference>
<dbReference type="AlphaFoldDB" id="A0AAN7U416"/>
<sequence length="94" mass="10882">MEMWLFWREKTCLNATWDVVFCRRWRIFPLSTPWLINFHTIGHDELWKRVAAKDANKSRAGLTGLARLSGYSYTSQCIGKNWALEAAVCGVKSD</sequence>